<feature type="compositionally biased region" description="Basic and acidic residues" evidence="11">
    <location>
        <begin position="185"/>
        <end position="205"/>
    </location>
</feature>
<feature type="region of interest" description="Disordered" evidence="11">
    <location>
        <begin position="448"/>
        <end position="490"/>
    </location>
</feature>
<feature type="domain" description="Alpha-type protein kinase" evidence="13">
    <location>
        <begin position="1402"/>
        <end position="1633"/>
    </location>
</feature>
<dbReference type="Pfam" id="PF07679">
    <property type="entry name" value="I-set"/>
    <property type="match status" value="2"/>
</dbReference>
<evidence type="ECO:0000256" key="3">
    <source>
        <dbReference type="ARBA" id="ARBA00022527"/>
    </source>
</evidence>
<dbReference type="InterPro" id="IPR007110">
    <property type="entry name" value="Ig-like_dom"/>
</dbReference>
<keyword evidence="3" id="KW-0723">Serine/threonine-protein kinase</keyword>
<dbReference type="Proteomes" id="UP001044222">
    <property type="component" value="Unassembled WGS sequence"/>
</dbReference>
<dbReference type="SMART" id="SM00408">
    <property type="entry name" value="IGc2"/>
    <property type="match status" value="2"/>
</dbReference>
<reference evidence="14" key="1">
    <citation type="submission" date="2021-01" db="EMBL/GenBank/DDBJ databases">
        <title>A chromosome-scale assembly of European eel, Anguilla anguilla.</title>
        <authorList>
            <person name="Henkel C."/>
            <person name="Jong-Raadsen S.A."/>
            <person name="Dufour S."/>
            <person name="Weltzien F.-A."/>
            <person name="Palstra A.P."/>
            <person name="Pelster B."/>
            <person name="Spaink H.P."/>
            <person name="Van Den Thillart G.E."/>
            <person name="Jansen H."/>
            <person name="Zahm M."/>
            <person name="Klopp C."/>
            <person name="Cedric C."/>
            <person name="Louis A."/>
            <person name="Berthelot C."/>
            <person name="Parey E."/>
            <person name="Roest Crollius H."/>
            <person name="Montfort J."/>
            <person name="Robinson-Rechavi M."/>
            <person name="Bucao C."/>
            <person name="Bouchez O."/>
            <person name="Gislard M."/>
            <person name="Lluch J."/>
            <person name="Milhes M."/>
            <person name="Lampietro C."/>
            <person name="Lopez Roques C."/>
            <person name="Donnadieu C."/>
            <person name="Braasch I."/>
            <person name="Desvignes T."/>
            <person name="Postlethwait J."/>
            <person name="Bobe J."/>
            <person name="Guiguen Y."/>
            <person name="Dirks R."/>
        </authorList>
    </citation>
    <scope>NUCLEOTIDE SEQUENCE</scope>
    <source>
        <strain evidence="14">Tag_6206</strain>
        <tissue evidence="14">Liver</tissue>
    </source>
</reference>
<feature type="region of interest" description="Disordered" evidence="11">
    <location>
        <begin position="1637"/>
        <end position="1713"/>
    </location>
</feature>
<feature type="compositionally biased region" description="Basic and acidic residues" evidence="11">
    <location>
        <begin position="373"/>
        <end position="383"/>
    </location>
</feature>
<feature type="region of interest" description="Disordered" evidence="11">
    <location>
        <begin position="321"/>
        <end position="433"/>
    </location>
</feature>
<dbReference type="GO" id="GO:0055013">
    <property type="term" value="P:cardiac muscle cell development"/>
    <property type="evidence" value="ECO:0007669"/>
    <property type="project" value="TreeGrafter"/>
</dbReference>
<protein>
    <recommendedName>
        <fullName evidence="2">non-specific serine/threonine protein kinase</fullName>
        <ecNumber evidence="2">2.7.11.1</ecNumber>
    </recommendedName>
</protein>
<sequence>MSSRRPMTRAFSANGRLGSINEDDMPPPSGRPDSRNYLLNVRPENSYTSHRYSCYKPSRSTLCSVMAQLTEETQPSFDTTLKSKAVSEDSNVKFSCEISGYPVPELTWYKDDMQLDRYCGLPKYEIFRNGKVHTLHIYNCTIEDAAIYQASARNSKGIVSCSGVLEVGDMNEFKIHQQFFNKLKQKADSKRKELEESRRRERGKENVQATVPGQPHTLTPERPPRKRRSPSEPGLRVPPVPRVREPEAEARTQAEARLHDGAREEGTEQPKAAVEIPNGFPADARVTPISDLTKEAEQENGNQDLTYIYETVEIVTTTRRPTKEPLATKRPKISNGVAGGEVSSGTVQGQESKKDEREEGGMSLAQYLAESSKSQECENKQDSEQEVMEVDVAVSPEKEKVAQTAPLEEVHSDAQKPASKQPEPPNSQGSLSSVFFSIRDMFFGSKNNDAIKTADDAPQQNHVTTAEKEPPSVPLQPDPKTHGRGLDGQAEDFKTPVGEIIQMDTEEQVGPPSGALREAPPGLPISTSPALVVEEPGEMAGVAAHLLHRPAGGQMQAEEAGGALEAPHVPAVPLVSEVAEDHMQTEWNLGSSVQNMVTPLRELDKVPGVFTSAVGQATTDVGETDTLHDHDQTDPSELPCSVQPHSRGSGEISMDTKADQQKLGPQNIGGPDGTAEYKDSPTVNTDAVKEGVSHAKTNVVESEDGISQVNSSDLVQDNVEMREKESPLSTAQKMEVETIPEMQEKWRKDVTDKLITVQPMTVELKLPDVSQLEETMTVVPEVNIPLPRIPDVTVTPHLTPPNPECIVPELPQEETVICVPKTYILESPTQHTSVHEKSGPQLLATLDIASVESDPASIIENIRKQEVLSTQQISQQDQEQTVPKEKAAQKNIDKTVNETSIPVINVCLSEDSVLWFDPEPHKVKYPTESKPAVEESSKVPTFVVPPISVISADSPPESNNISKDRVKEIESTSPLVHGVNTDVDLKKRCESPSLVGKEDIGPPASVCEKITDVKEPAKPLVIGVPPESIIFSQSDTTDVSSSDTLMKKTPPLISCLEQEKPQKESQTTVEPQSFVDQLQKDKSAIEKLSLAGPEQPMLSPTTLRRFAAKGLSGLEAPVLMAVPAIQVDNFPSGEEQAEEVTGGESPPAVPSCETSPRLRRKDSPTLIPSATPEELASGARRKIFLAKSKGEVSEGAEKEELQKRRTLSQEQEQPYMSPNQSRKSAFLQTSTGQQTPPTERRSPHLNRKKATLEVPKRPEELVEETDSTKTDDKPAEKETLNPFKAPQVIRKIRGEPFPDALGHLKLWCQFFNVLSDSTIKWYRDEVEIAEVKRSAGDESQVALAIVQTSSRDCGVYTCSIKNEYGTDTTDFLLSADILSNFLLREDLEVGEEIEMTPMIFAKGLADPGYWGDKFFGRIMIQEAHIGEGCTHKACRVKVIYGLEPVFESGSSCIIKVRNPIAYSSKDEISLAEINLETTKKECKIQNTAREYCKVFAAEARAIENFGTALEMLPRYLMYRPANTVPYATVEVDVPGVFQKYCTMDATGGLIMRSASEVEQKCCAFQHWIHQWTNGNLLVTQLEGIGMRITNTGVATKLKGYQGLPDSWNPQVFEQFAVQHQCNYYCGLLGLRTLKPIDSQPQPAKIKGSRSPLLNRRAGPSSSPQLPKKGVHSPQSTRKAASSPKVTRKSESGDNGKTTAKPKTAEGPKAVGTR</sequence>
<dbReference type="SMART" id="SM00409">
    <property type="entry name" value="IG"/>
    <property type="match status" value="2"/>
</dbReference>
<evidence type="ECO:0000313" key="15">
    <source>
        <dbReference type="Proteomes" id="UP001044222"/>
    </source>
</evidence>
<dbReference type="GO" id="GO:0005634">
    <property type="term" value="C:nucleus"/>
    <property type="evidence" value="ECO:0007669"/>
    <property type="project" value="TreeGrafter"/>
</dbReference>
<dbReference type="InterPro" id="IPR004166">
    <property type="entry name" value="a-kinase_dom"/>
</dbReference>
<dbReference type="InterPro" id="IPR011009">
    <property type="entry name" value="Kinase-like_dom_sf"/>
</dbReference>
<dbReference type="InterPro" id="IPR003599">
    <property type="entry name" value="Ig_sub"/>
</dbReference>
<feature type="compositionally biased region" description="Basic and acidic residues" evidence="11">
    <location>
        <begin position="1250"/>
        <end position="1277"/>
    </location>
</feature>
<feature type="region of interest" description="Disordered" evidence="11">
    <location>
        <begin position="1"/>
        <end position="35"/>
    </location>
</feature>
<feature type="region of interest" description="Disordered" evidence="11">
    <location>
        <begin position="184"/>
        <end position="283"/>
    </location>
</feature>
<dbReference type="Gene3D" id="3.20.200.10">
    <property type="entry name" value="MHCK/EF2 kinase"/>
    <property type="match status" value="1"/>
</dbReference>
<dbReference type="SUPFAM" id="SSF56112">
    <property type="entry name" value="Protein kinase-like (PK-like)"/>
    <property type="match status" value="1"/>
</dbReference>
<comment type="catalytic activity">
    <reaction evidence="9">
        <text>L-threonyl-[protein] + ATP = O-phospho-L-threonyl-[protein] + ADP + H(+)</text>
        <dbReference type="Rhea" id="RHEA:46608"/>
        <dbReference type="Rhea" id="RHEA-COMP:11060"/>
        <dbReference type="Rhea" id="RHEA-COMP:11605"/>
        <dbReference type="ChEBI" id="CHEBI:15378"/>
        <dbReference type="ChEBI" id="CHEBI:30013"/>
        <dbReference type="ChEBI" id="CHEBI:30616"/>
        <dbReference type="ChEBI" id="CHEBI:61977"/>
        <dbReference type="ChEBI" id="CHEBI:456216"/>
        <dbReference type="EC" id="2.7.11.1"/>
    </reaction>
</comment>
<feature type="region of interest" description="Disordered" evidence="11">
    <location>
        <begin position="623"/>
        <end position="680"/>
    </location>
</feature>
<dbReference type="PROSITE" id="PS50835">
    <property type="entry name" value="IG_LIKE"/>
    <property type="match status" value="2"/>
</dbReference>
<dbReference type="PANTHER" id="PTHR47091">
    <property type="entry name" value="ALPHA-PROTEIN KINASE 2-RELATED"/>
    <property type="match status" value="1"/>
</dbReference>
<evidence type="ECO:0000256" key="10">
    <source>
        <dbReference type="ARBA" id="ARBA00048679"/>
    </source>
</evidence>
<feature type="domain" description="Ig-like" evidence="12">
    <location>
        <begin position="75"/>
        <end position="166"/>
    </location>
</feature>
<feature type="compositionally biased region" description="Basic and acidic residues" evidence="11">
    <location>
        <begin position="1189"/>
        <end position="1203"/>
    </location>
</feature>
<dbReference type="PROSITE" id="PS51158">
    <property type="entry name" value="ALPHA_KINASE"/>
    <property type="match status" value="1"/>
</dbReference>
<evidence type="ECO:0000256" key="5">
    <source>
        <dbReference type="ARBA" id="ARBA00022737"/>
    </source>
</evidence>
<evidence type="ECO:0000256" key="1">
    <source>
        <dbReference type="ARBA" id="ARBA00008651"/>
    </source>
</evidence>
<evidence type="ECO:0000259" key="12">
    <source>
        <dbReference type="PROSITE" id="PS50835"/>
    </source>
</evidence>
<evidence type="ECO:0000256" key="7">
    <source>
        <dbReference type="ARBA" id="ARBA00023157"/>
    </source>
</evidence>
<feature type="region of interest" description="Disordered" evidence="11">
    <location>
        <begin position="1189"/>
        <end position="1277"/>
    </location>
</feature>
<keyword evidence="6" id="KW-0418">Kinase</keyword>
<accession>A0A9D3RZG3</accession>
<evidence type="ECO:0000256" key="8">
    <source>
        <dbReference type="ARBA" id="ARBA00023319"/>
    </source>
</evidence>
<evidence type="ECO:0000256" key="4">
    <source>
        <dbReference type="ARBA" id="ARBA00022679"/>
    </source>
</evidence>
<dbReference type="SUPFAM" id="SSF48726">
    <property type="entry name" value="Immunoglobulin"/>
    <property type="match status" value="2"/>
</dbReference>
<dbReference type="InterPro" id="IPR013098">
    <property type="entry name" value="Ig_I-set"/>
</dbReference>
<dbReference type="FunFam" id="2.60.40.10:FF:000069">
    <property type="entry name" value="Alpha-protein kinase 3"/>
    <property type="match status" value="1"/>
</dbReference>
<dbReference type="InterPro" id="IPR013783">
    <property type="entry name" value="Ig-like_fold"/>
</dbReference>
<comment type="caution">
    <text evidence="14">The sequence shown here is derived from an EMBL/GenBank/DDBJ whole genome shotgun (WGS) entry which is preliminary data.</text>
</comment>
<dbReference type="EC" id="2.7.11.1" evidence="2"/>
<feature type="compositionally biased region" description="Polar residues" evidence="11">
    <location>
        <begin position="1208"/>
        <end position="1237"/>
    </location>
</feature>
<keyword evidence="5" id="KW-0677">Repeat</keyword>
<evidence type="ECO:0000313" key="14">
    <source>
        <dbReference type="EMBL" id="KAG5848938.1"/>
    </source>
</evidence>
<dbReference type="SMART" id="SM00811">
    <property type="entry name" value="Alpha_kinase"/>
    <property type="match status" value="1"/>
</dbReference>
<evidence type="ECO:0000256" key="2">
    <source>
        <dbReference type="ARBA" id="ARBA00012513"/>
    </source>
</evidence>
<evidence type="ECO:0000259" key="13">
    <source>
        <dbReference type="PROSITE" id="PS51158"/>
    </source>
</evidence>
<feature type="region of interest" description="Disordered" evidence="11">
    <location>
        <begin position="1132"/>
        <end position="1175"/>
    </location>
</feature>
<evidence type="ECO:0000256" key="11">
    <source>
        <dbReference type="SAM" id="MobiDB-lite"/>
    </source>
</evidence>
<dbReference type="InterPro" id="IPR036179">
    <property type="entry name" value="Ig-like_dom_sf"/>
</dbReference>
<keyword evidence="4" id="KW-0808">Transferase</keyword>
<keyword evidence="7" id="KW-1015">Disulfide bond</keyword>
<dbReference type="CDD" id="cd16973">
    <property type="entry name" value="Alpha_kinase_ALPK3"/>
    <property type="match status" value="1"/>
</dbReference>
<keyword evidence="15" id="KW-1185">Reference proteome</keyword>
<dbReference type="Gene3D" id="2.60.40.10">
    <property type="entry name" value="Immunoglobulins"/>
    <property type="match status" value="2"/>
</dbReference>
<dbReference type="InterPro" id="IPR003598">
    <property type="entry name" value="Ig_sub2"/>
</dbReference>
<keyword evidence="8" id="KW-0393">Immunoglobulin domain</keyword>
<gene>
    <name evidence="14" type="ORF">ANANG_G00104770</name>
</gene>
<evidence type="ECO:0000256" key="9">
    <source>
        <dbReference type="ARBA" id="ARBA00047899"/>
    </source>
</evidence>
<dbReference type="Pfam" id="PF02816">
    <property type="entry name" value="Alpha_kinase"/>
    <property type="match status" value="1"/>
</dbReference>
<dbReference type="PANTHER" id="PTHR47091:SF1">
    <property type="entry name" value="ALPHA-PROTEIN KINASE 3"/>
    <property type="match status" value="1"/>
</dbReference>
<feature type="domain" description="Ig-like" evidence="12">
    <location>
        <begin position="1286"/>
        <end position="1374"/>
    </location>
</feature>
<dbReference type="GO" id="GO:0005524">
    <property type="term" value="F:ATP binding"/>
    <property type="evidence" value="ECO:0007669"/>
    <property type="project" value="InterPro"/>
</dbReference>
<name>A0A9D3RZG3_ANGAN</name>
<feature type="compositionally biased region" description="Basic and acidic residues" evidence="11">
    <location>
        <begin position="242"/>
        <end position="268"/>
    </location>
</feature>
<comment type="similarity">
    <text evidence="1">Belongs to the protein kinase superfamily. Alpha-type protein kinase family. ALPK subfamily.</text>
</comment>
<organism evidence="14 15">
    <name type="scientific">Anguilla anguilla</name>
    <name type="common">European freshwater eel</name>
    <name type="synonym">Muraena anguilla</name>
    <dbReference type="NCBI Taxonomy" id="7936"/>
    <lineage>
        <taxon>Eukaryota</taxon>
        <taxon>Metazoa</taxon>
        <taxon>Chordata</taxon>
        <taxon>Craniata</taxon>
        <taxon>Vertebrata</taxon>
        <taxon>Euteleostomi</taxon>
        <taxon>Actinopterygii</taxon>
        <taxon>Neopterygii</taxon>
        <taxon>Teleostei</taxon>
        <taxon>Anguilliformes</taxon>
        <taxon>Anguillidae</taxon>
        <taxon>Anguilla</taxon>
    </lineage>
</organism>
<dbReference type="EMBL" id="JAFIRN010000005">
    <property type="protein sequence ID" value="KAG5848938.1"/>
    <property type="molecule type" value="Genomic_DNA"/>
</dbReference>
<evidence type="ECO:0000256" key="6">
    <source>
        <dbReference type="ARBA" id="ARBA00022777"/>
    </source>
</evidence>
<feature type="compositionally biased region" description="Basic and acidic residues" evidence="11">
    <location>
        <begin position="351"/>
        <end position="360"/>
    </location>
</feature>
<proteinExistence type="inferred from homology"/>
<comment type="catalytic activity">
    <reaction evidence="10">
        <text>L-seryl-[protein] + ATP = O-phospho-L-seryl-[protein] + ADP + H(+)</text>
        <dbReference type="Rhea" id="RHEA:17989"/>
        <dbReference type="Rhea" id="RHEA-COMP:9863"/>
        <dbReference type="Rhea" id="RHEA-COMP:11604"/>
        <dbReference type="ChEBI" id="CHEBI:15378"/>
        <dbReference type="ChEBI" id="CHEBI:29999"/>
        <dbReference type="ChEBI" id="CHEBI:30616"/>
        <dbReference type="ChEBI" id="CHEBI:83421"/>
        <dbReference type="ChEBI" id="CHEBI:456216"/>
        <dbReference type="EC" id="2.7.11.1"/>
    </reaction>
</comment>
<dbReference type="GO" id="GO:0004674">
    <property type="term" value="F:protein serine/threonine kinase activity"/>
    <property type="evidence" value="ECO:0007669"/>
    <property type="project" value="UniProtKB-KW"/>
</dbReference>